<evidence type="ECO:0000256" key="2">
    <source>
        <dbReference type="SAM" id="SignalP"/>
    </source>
</evidence>
<dbReference type="Proteomes" id="UP000253606">
    <property type="component" value="Chromosome"/>
</dbReference>
<dbReference type="KEGG" id="abas:ACPOL_2563"/>
<name>A0A2Z5FYA3_9BACT</name>
<proteinExistence type="predicted"/>
<dbReference type="OrthoDB" id="119009at2"/>
<keyword evidence="2" id="KW-0732">Signal</keyword>
<reference evidence="3 4" key="1">
    <citation type="journal article" date="2018" name="Front. Microbiol.">
        <title>Hydrolytic Capabilities as a Key to Environmental Success: Chitinolytic and Cellulolytic Acidobacteria From Acidic Sub-arctic Soils and Boreal Peatlands.</title>
        <authorList>
            <person name="Belova S.E."/>
            <person name="Ravin N.V."/>
            <person name="Pankratov T.A."/>
            <person name="Rakitin A.L."/>
            <person name="Ivanova A.A."/>
            <person name="Beletsky A.V."/>
            <person name="Mardanov A.V."/>
            <person name="Sinninghe Damste J.S."/>
            <person name="Dedysh S.N."/>
        </authorList>
    </citation>
    <scope>NUCLEOTIDE SEQUENCE [LARGE SCALE GENOMIC DNA]</scope>
    <source>
        <strain evidence="3 4">SBC82</strain>
    </source>
</reference>
<organism evidence="3 4">
    <name type="scientific">Acidisarcina polymorpha</name>
    <dbReference type="NCBI Taxonomy" id="2211140"/>
    <lineage>
        <taxon>Bacteria</taxon>
        <taxon>Pseudomonadati</taxon>
        <taxon>Acidobacteriota</taxon>
        <taxon>Terriglobia</taxon>
        <taxon>Terriglobales</taxon>
        <taxon>Acidobacteriaceae</taxon>
        <taxon>Acidisarcina</taxon>
    </lineage>
</organism>
<feature type="signal peptide" evidence="2">
    <location>
        <begin position="1"/>
        <end position="24"/>
    </location>
</feature>
<evidence type="ECO:0000313" key="4">
    <source>
        <dbReference type="Proteomes" id="UP000253606"/>
    </source>
</evidence>
<dbReference type="AlphaFoldDB" id="A0A2Z5FYA3"/>
<gene>
    <name evidence="3" type="ORF">ACPOL_2563</name>
</gene>
<feature type="chain" id="PRO_5016440954" evidence="2">
    <location>
        <begin position="25"/>
        <end position="203"/>
    </location>
</feature>
<evidence type="ECO:0000256" key="1">
    <source>
        <dbReference type="SAM" id="MobiDB-lite"/>
    </source>
</evidence>
<accession>A0A2Z5FYA3</accession>
<feature type="region of interest" description="Disordered" evidence="1">
    <location>
        <begin position="178"/>
        <end position="203"/>
    </location>
</feature>
<keyword evidence="4" id="KW-1185">Reference proteome</keyword>
<dbReference type="EMBL" id="CP030840">
    <property type="protein sequence ID" value="AXC11883.1"/>
    <property type="molecule type" value="Genomic_DNA"/>
</dbReference>
<evidence type="ECO:0000313" key="3">
    <source>
        <dbReference type="EMBL" id="AXC11883.1"/>
    </source>
</evidence>
<sequence length="203" mass="22568">MLRMPIQVLAALAATLFFMRPLQAQRAPLPAGVEKICSLSFSKDPKRPARVENSALPCLQEVAEKLKQTPQIKLVLIGISHPLYDRADEDRGMEREGEDMTGTDIRFSDVAAYRAINTKSYLTQWLGSDPARIIPTTDEYALGQEVLIFSVPANADFFHNYTRTTPINESRCTITPCPNPDEDVLTPQPRSRIPTESAPASPK</sequence>
<protein>
    <submittedName>
        <fullName evidence="3">Uncharacterized protein</fullName>
    </submittedName>
</protein>
<dbReference type="RefSeq" id="WP_150132966.1">
    <property type="nucleotide sequence ID" value="NZ_CP030840.1"/>
</dbReference>